<gene>
    <name evidence="3" type="ORF">BR63_04545</name>
</gene>
<keyword evidence="4" id="KW-1185">Reference proteome</keyword>
<evidence type="ECO:0000313" key="4">
    <source>
        <dbReference type="Proteomes" id="UP000515847"/>
    </source>
</evidence>
<dbReference type="Proteomes" id="UP000515847">
    <property type="component" value="Chromosome"/>
</dbReference>
<keyword evidence="1" id="KW-0175">Coiled coil</keyword>
<keyword evidence="2" id="KW-0812">Transmembrane</keyword>
<sequence>MAVSGHCFYLRQTVLFLLREEGWAKALQPIKDMVPEFKKAYEALREKSYALLLAGGGVGLIIANNFANYSRFPEARNKIDKYFVVLLISFAVSYLIGEGKKTWLFKFARLASKDLSRLLQRKIPYTDDHGLVLFTGFAVGLLLDAPLILLEGYTEAEKMPEAEKSKLLAELASIKKQWDEGEKTADKSDPGYKILKNQYEEHIKYLENSIQQKDYEKYLLQVDKAQKEAELEAQSQWVKQRQVDYIAVKEEKALLEAALKGYGSRNNDVKNIEERLKQLAERERELTQTLSAHNAMNVMSSFAACIICSM</sequence>
<keyword evidence="2" id="KW-0472">Membrane</keyword>
<evidence type="ECO:0000256" key="1">
    <source>
        <dbReference type="SAM" id="Coils"/>
    </source>
</evidence>
<accession>A0A7G6E0N7</accession>
<dbReference type="AlphaFoldDB" id="A0A7G6E0N7"/>
<organism evidence="3 4">
    <name type="scientific">Thermanaerosceptrum fracticalcis</name>
    <dbReference type="NCBI Taxonomy" id="1712410"/>
    <lineage>
        <taxon>Bacteria</taxon>
        <taxon>Bacillati</taxon>
        <taxon>Bacillota</taxon>
        <taxon>Clostridia</taxon>
        <taxon>Eubacteriales</taxon>
        <taxon>Peptococcaceae</taxon>
        <taxon>Thermanaerosceptrum</taxon>
    </lineage>
</organism>
<feature type="transmembrane region" description="Helical" evidence="2">
    <location>
        <begin position="79"/>
        <end position="97"/>
    </location>
</feature>
<feature type="coiled-coil region" evidence="1">
    <location>
        <begin position="262"/>
        <end position="289"/>
    </location>
</feature>
<protein>
    <submittedName>
        <fullName evidence="3">Uncharacterized protein</fullName>
    </submittedName>
</protein>
<reference evidence="3 4" key="1">
    <citation type="journal article" date="2019" name="Front. Microbiol.">
        <title>Thermoanaerosceptrum fracticalcis gen. nov. sp. nov., a Novel Fumarate-Fermenting Microorganism From a Deep Fractured Carbonate Aquifer of the US Great Basin.</title>
        <authorList>
            <person name="Hamilton-Brehm S.D."/>
            <person name="Stewart L.E."/>
            <person name="Zavarin M."/>
            <person name="Caldwell M."/>
            <person name="Lawson P.A."/>
            <person name="Onstott T.C."/>
            <person name="Grzymski J."/>
            <person name="Neveux I."/>
            <person name="Lollar B.S."/>
            <person name="Russell C.E."/>
            <person name="Moser D.P."/>
        </authorList>
    </citation>
    <scope>NUCLEOTIDE SEQUENCE [LARGE SCALE GENOMIC DNA]</scope>
    <source>
        <strain evidence="3 4">DRI-13</strain>
    </source>
</reference>
<feature type="transmembrane region" description="Helical" evidence="2">
    <location>
        <begin position="49"/>
        <end position="67"/>
    </location>
</feature>
<name>A0A7G6E0N7_THEFR</name>
<dbReference type="EMBL" id="CP045798">
    <property type="protein sequence ID" value="QNB45641.1"/>
    <property type="molecule type" value="Genomic_DNA"/>
</dbReference>
<keyword evidence="2" id="KW-1133">Transmembrane helix</keyword>
<dbReference type="KEGG" id="tfr:BR63_04545"/>
<proteinExistence type="predicted"/>
<evidence type="ECO:0000256" key="2">
    <source>
        <dbReference type="SAM" id="Phobius"/>
    </source>
</evidence>
<evidence type="ECO:0000313" key="3">
    <source>
        <dbReference type="EMBL" id="QNB45641.1"/>
    </source>
</evidence>
<feature type="transmembrane region" description="Helical" evidence="2">
    <location>
        <begin position="131"/>
        <end position="150"/>
    </location>
</feature>